<evidence type="ECO:0000256" key="1">
    <source>
        <dbReference type="SAM" id="SignalP"/>
    </source>
</evidence>
<keyword evidence="1" id="KW-0732">Signal</keyword>
<gene>
    <name evidence="2" type="ORF">GCM10009627_02170</name>
</gene>
<evidence type="ECO:0008006" key="4">
    <source>
        <dbReference type="Google" id="ProtNLM"/>
    </source>
</evidence>
<feature type="chain" id="PRO_5047519807" description="Lipoprotein" evidence="1">
    <location>
        <begin position="25"/>
        <end position="200"/>
    </location>
</feature>
<dbReference type="PROSITE" id="PS51257">
    <property type="entry name" value="PROKAR_LIPOPROTEIN"/>
    <property type="match status" value="1"/>
</dbReference>
<evidence type="ECO:0000313" key="2">
    <source>
        <dbReference type="EMBL" id="GAA1491871.1"/>
    </source>
</evidence>
<protein>
    <recommendedName>
        <fullName evidence="4">Lipoprotein</fullName>
    </recommendedName>
</protein>
<accession>A0ABN1Z8I1</accession>
<sequence length="200" mass="22273">MVLRRRARGVAIMVLATLFMSGCAHDRASAPSTPQRLPAAGPWAQEFGESLALASDYEARVLRDGEISAAELADAQARDRACMRDAGYDLQVADDGTSSLSRIDGADLPETGIVDSVRRRCAHQFDRSITYLFNEVRRNPEKQDEAKITVACLRKSVLVGRDYTERKWRSENDTGMFSFDEYDPAAVQCRLDPLGLWRQG</sequence>
<organism evidence="2 3">
    <name type="scientific">Curtobacterium herbarum</name>
    <dbReference type="NCBI Taxonomy" id="150122"/>
    <lineage>
        <taxon>Bacteria</taxon>
        <taxon>Bacillati</taxon>
        <taxon>Actinomycetota</taxon>
        <taxon>Actinomycetes</taxon>
        <taxon>Micrococcales</taxon>
        <taxon>Microbacteriaceae</taxon>
        <taxon>Curtobacterium</taxon>
    </lineage>
</organism>
<proteinExistence type="predicted"/>
<dbReference type="Proteomes" id="UP001501742">
    <property type="component" value="Unassembled WGS sequence"/>
</dbReference>
<keyword evidence="3" id="KW-1185">Reference proteome</keyword>
<reference evidence="2 3" key="1">
    <citation type="journal article" date="2019" name="Int. J. Syst. Evol. Microbiol.">
        <title>The Global Catalogue of Microorganisms (GCM) 10K type strain sequencing project: providing services to taxonomists for standard genome sequencing and annotation.</title>
        <authorList>
            <consortium name="The Broad Institute Genomics Platform"/>
            <consortium name="The Broad Institute Genome Sequencing Center for Infectious Disease"/>
            <person name="Wu L."/>
            <person name="Ma J."/>
        </authorList>
    </citation>
    <scope>NUCLEOTIDE SEQUENCE [LARGE SCALE GENOMIC DNA]</scope>
    <source>
        <strain evidence="2 3">JCM 12140</strain>
    </source>
</reference>
<name>A0ABN1Z8I1_9MICO</name>
<comment type="caution">
    <text evidence="2">The sequence shown here is derived from an EMBL/GenBank/DDBJ whole genome shotgun (WGS) entry which is preliminary data.</text>
</comment>
<dbReference type="EMBL" id="BAAAJX010000002">
    <property type="protein sequence ID" value="GAA1491871.1"/>
    <property type="molecule type" value="Genomic_DNA"/>
</dbReference>
<evidence type="ECO:0000313" key="3">
    <source>
        <dbReference type="Proteomes" id="UP001501742"/>
    </source>
</evidence>
<feature type="signal peptide" evidence="1">
    <location>
        <begin position="1"/>
        <end position="24"/>
    </location>
</feature>